<feature type="domain" description="5'-3' exonuclease" evidence="17">
    <location>
        <begin position="3"/>
        <end position="264"/>
    </location>
</feature>
<dbReference type="Gene3D" id="1.20.1060.10">
    <property type="entry name" value="Taq DNA Polymerase, Chain T, domain 4"/>
    <property type="match status" value="1"/>
</dbReference>
<dbReference type="Gene3D" id="3.30.70.370">
    <property type="match status" value="1"/>
</dbReference>
<dbReference type="EC" id="2.7.7.7" evidence="2 15"/>
<dbReference type="PRINTS" id="PR00868">
    <property type="entry name" value="DNAPOLI"/>
</dbReference>
<evidence type="ECO:0000256" key="11">
    <source>
        <dbReference type="ARBA" id="ARBA00022932"/>
    </source>
</evidence>
<evidence type="ECO:0000256" key="6">
    <source>
        <dbReference type="ARBA" id="ARBA00022705"/>
    </source>
</evidence>
<dbReference type="PANTHER" id="PTHR10133">
    <property type="entry name" value="DNA POLYMERASE I"/>
    <property type="match status" value="1"/>
</dbReference>
<evidence type="ECO:0000256" key="2">
    <source>
        <dbReference type="ARBA" id="ARBA00012417"/>
    </source>
</evidence>
<evidence type="ECO:0000259" key="17">
    <source>
        <dbReference type="SMART" id="SM00475"/>
    </source>
</evidence>
<dbReference type="FunFam" id="1.10.150.20:FF:000003">
    <property type="entry name" value="DNA polymerase I"/>
    <property type="match status" value="1"/>
</dbReference>
<dbReference type="InterPro" id="IPR008918">
    <property type="entry name" value="HhH2"/>
</dbReference>
<keyword evidence="5 16" id="KW-0548">Nucleotidyltransferase</keyword>
<dbReference type="CDD" id="cd09859">
    <property type="entry name" value="PIN_53EXO"/>
    <property type="match status" value="1"/>
</dbReference>
<keyword evidence="12 16" id="KW-0238">DNA-binding</keyword>
<dbReference type="InterPro" id="IPR036397">
    <property type="entry name" value="RNaseH_sf"/>
</dbReference>
<gene>
    <name evidence="16" type="primary">polA</name>
    <name evidence="19" type="ORF">EDC19_0621</name>
</gene>
<dbReference type="SMART" id="SM00482">
    <property type="entry name" value="POLAc"/>
    <property type="match status" value="1"/>
</dbReference>
<proteinExistence type="inferred from homology"/>
<dbReference type="Pfam" id="PF01367">
    <property type="entry name" value="5_3_exonuc"/>
    <property type="match status" value="1"/>
</dbReference>
<keyword evidence="4 16" id="KW-0808">Transferase</keyword>
<dbReference type="RefSeq" id="WP_132280358.1">
    <property type="nucleotide sequence ID" value="NZ_SMGQ01000011.1"/>
</dbReference>
<dbReference type="InterPro" id="IPR019760">
    <property type="entry name" value="DNA-dir_DNA_pol_A_CS"/>
</dbReference>
<dbReference type="PROSITE" id="PS00447">
    <property type="entry name" value="DNA_POLYMERASE_A"/>
    <property type="match status" value="1"/>
</dbReference>
<dbReference type="CDD" id="cd06140">
    <property type="entry name" value="DNA_polA_I_Bacillus_like_exo"/>
    <property type="match status" value="1"/>
</dbReference>
<accession>A0A4R1N6F1</accession>
<sequence length="886" mass="101561">MDKKILLVDGHSILNRAFYGVPLLTNKNGLYTNAVYGFLNILFKTLDEEKNEYVAVAFDVSKPTFRHEMYKEYKGTRKKMPDELVAQVPIMKDVLKAMGIKVIEIEGYEADDVIGTIAHLSEKKGYQVSVLSGDRDLLQLATDQVKIRIPKTKKGGTEIEDYFQSDVIEKYEVTPLEYIDVKGLMGDPSDNIPGVPSIGEKTATKLIKEYKTIENAFEHIDDVKPQRAATNLKEYYEQAILSKALATIKVDCDIDIDFEDTKINDMFNENTYKQFKELEFKRLLTRFEFEKGDSHSYLEEVNFTTIDAKDGFNALKETLSQKEVLSLTLIGEEDLLGISFSYEAKNGFFVTSSDEITTPMLTDFVMDILSNANHRIVVHDFKKQLRLIDSKVRFDTSYLFDTHIAAYLCNPSKETYHYDELADEFLDIDIPSEEELFGKGKSKIKLNTLDIEALTTYACYQSNVFYNAYEVLKKKLESEKMTELFYDIEMPLIEVLYEMEQNGIKVDKDALKVYSYQLTKRITELEKEIFELAGVTFNINSPKQLGEILFEKLQLPVVKKTKTGYSTAQDVLEKLVDEHPIIHLLTEYRQLTKLKSTYADGLVDYINESDHRIHSQFNQTITSTGRISSTEPNLQNIPIKLELGRAIRKVFVPEASHCFVDADYSQIELRLLAHLSHDEKLIEAYQNDQDIHRLTASQVFDTPFEEVTSLQRGNAKAVNFGIVYGISAYGLSQDLNISRKQAEEYIDEYFDKYPSVKIFLENCVRLAKSRGFAVTMFGRRRQIPELKAKNFMQRSFGERIAMNSPIQGSAADVIKIAMIKVYKALKEKQLKSKLILQVHDELLIETHKDEVEQVKEILENEMAKAVEISVPLDIDINVGATWYDTK</sequence>
<dbReference type="AlphaFoldDB" id="A0A4R1N6F1"/>
<keyword evidence="20" id="KW-1185">Reference proteome</keyword>
<evidence type="ECO:0000256" key="13">
    <source>
        <dbReference type="ARBA" id="ARBA00023204"/>
    </source>
</evidence>
<evidence type="ECO:0000256" key="3">
    <source>
        <dbReference type="ARBA" id="ARBA00020311"/>
    </source>
</evidence>
<evidence type="ECO:0000256" key="12">
    <source>
        <dbReference type="ARBA" id="ARBA00023125"/>
    </source>
</evidence>
<dbReference type="Pfam" id="PF02739">
    <property type="entry name" value="5_3_exonuc_N"/>
    <property type="match status" value="1"/>
</dbReference>
<dbReference type="CDD" id="cd09898">
    <property type="entry name" value="H3TH_53EXO"/>
    <property type="match status" value="1"/>
</dbReference>
<dbReference type="InterPro" id="IPR002298">
    <property type="entry name" value="DNA_polymerase_A"/>
</dbReference>
<dbReference type="InterPro" id="IPR036279">
    <property type="entry name" value="5-3_exonuclease_C_sf"/>
</dbReference>
<keyword evidence="11 16" id="KW-0239">DNA-directed DNA polymerase</keyword>
<dbReference type="InterPro" id="IPR029060">
    <property type="entry name" value="PIN-like_dom_sf"/>
</dbReference>
<dbReference type="InterPro" id="IPR002421">
    <property type="entry name" value="5-3_exonuclease"/>
</dbReference>
<dbReference type="InterPro" id="IPR020046">
    <property type="entry name" value="5-3_exonucl_a-hlix_arch_N"/>
</dbReference>
<keyword evidence="7" id="KW-0540">Nuclease</keyword>
<evidence type="ECO:0000259" key="18">
    <source>
        <dbReference type="SMART" id="SM00482"/>
    </source>
</evidence>
<evidence type="ECO:0000256" key="5">
    <source>
        <dbReference type="ARBA" id="ARBA00022695"/>
    </source>
</evidence>
<protein>
    <recommendedName>
        <fullName evidence="3 15">DNA polymerase I</fullName>
        <ecNumber evidence="2 15">2.7.7.7</ecNumber>
    </recommendedName>
</protein>
<comment type="similarity">
    <text evidence="1 16">Belongs to the DNA polymerase type-A family.</text>
</comment>
<organism evidence="19 20">
    <name type="scientific">Natranaerovirga hydrolytica</name>
    <dbReference type="NCBI Taxonomy" id="680378"/>
    <lineage>
        <taxon>Bacteria</taxon>
        <taxon>Bacillati</taxon>
        <taxon>Bacillota</taxon>
        <taxon>Clostridia</taxon>
        <taxon>Lachnospirales</taxon>
        <taxon>Natranaerovirgaceae</taxon>
        <taxon>Natranaerovirga</taxon>
    </lineage>
</organism>
<dbReference type="Gene3D" id="3.30.420.10">
    <property type="entry name" value="Ribonuclease H-like superfamily/Ribonuclease H"/>
    <property type="match status" value="1"/>
</dbReference>
<dbReference type="InterPro" id="IPR043502">
    <property type="entry name" value="DNA/RNA_pol_sf"/>
</dbReference>
<dbReference type="GO" id="GO:0003677">
    <property type="term" value="F:DNA binding"/>
    <property type="evidence" value="ECO:0007669"/>
    <property type="project" value="UniProtKB-UniRule"/>
</dbReference>
<dbReference type="OrthoDB" id="9806424at2"/>
<dbReference type="SUPFAM" id="SSF47807">
    <property type="entry name" value="5' to 3' exonuclease, C-terminal subdomain"/>
    <property type="match status" value="1"/>
</dbReference>
<dbReference type="Gene3D" id="3.40.50.1010">
    <property type="entry name" value="5'-nuclease"/>
    <property type="match status" value="1"/>
</dbReference>
<evidence type="ECO:0000256" key="8">
    <source>
        <dbReference type="ARBA" id="ARBA00022763"/>
    </source>
</evidence>
<dbReference type="InterPro" id="IPR020045">
    <property type="entry name" value="DNA_polI_H3TH"/>
</dbReference>
<name>A0A4R1N6F1_9FIRM</name>
<dbReference type="SMART" id="SM00475">
    <property type="entry name" value="53EXOc"/>
    <property type="match status" value="1"/>
</dbReference>
<dbReference type="GO" id="GO:0006302">
    <property type="term" value="P:double-strand break repair"/>
    <property type="evidence" value="ECO:0007669"/>
    <property type="project" value="TreeGrafter"/>
</dbReference>
<dbReference type="PANTHER" id="PTHR10133:SF27">
    <property type="entry name" value="DNA POLYMERASE NU"/>
    <property type="match status" value="1"/>
</dbReference>
<evidence type="ECO:0000256" key="16">
    <source>
        <dbReference type="RuleBase" id="RU004460"/>
    </source>
</evidence>
<dbReference type="FunFam" id="1.20.1060.10:FF:000001">
    <property type="entry name" value="DNA polymerase I"/>
    <property type="match status" value="1"/>
</dbReference>
<evidence type="ECO:0000256" key="9">
    <source>
        <dbReference type="ARBA" id="ARBA00022801"/>
    </source>
</evidence>
<dbReference type="SUPFAM" id="SSF56672">
    <property type="entry name" value="DNA/RNA polymerases"/>
    <property type="match status" value="1"/>
</dbReference>
<dbReference type="Gene3D" id="1.10.150.20">
    <property type="entry name" value="5' to 3' exonuclease, C-terminal subdomain"/>
    <property type="match status" value="2"/>
</dbReference>
<dbReference type="GO" id="GO:0003887">
    <property type="term" value="F:DNA-directed DNA polymerase activity"/>
    <property type="evidence" value="ECO:0007669"/>
    <property type="project" value="UniProtKB-UniRule"/>
</dbReference>
<evidence type="ECO:0000256" key="14">
    <source>
        <dbReference type="ARBA" id="ARBA00049244"/>
    </source>
</evidence>
<comment type="catalytic activity">
    <reaction evidence="14 16">
        <text>DNA(n) + a 2'-deoxyribonucleoside 5'-triphosphate = DNA(n+1) + diphosphate</text>
        <dbReference type="Rhea" id="RHEA:22508"/>
        <dbReference type="Rhea" id="RHEA-COMP:17339"/>
        <dbReference type="Rhea" id="RHEA-COMP:17340"/>
        <dbReference type="ChEBI" id="CHEBI:33019"/>
        <dbReference type="ChEBI" id="CHEBI:61560"/>
        <dbReference type="ChEBI" id="CHEBI:173112"/>
        <dbReference type="EC" id="2.7.7.7"/>
    </reaction>
</comment>
<evidence type="ECO:0000256" key="7">
    <source>
        <dbReference type="ARBA" id="ARBA00022722"/>
    </source>
</evidence>
<dbReference type="InterPro" id="IPR001098">
    <property type="entry name" value="DNA-dir_DNA_pol_A_palm_dom"/>
</dbReference>
<dbReference type="FunFam" id="3.40.50.1010:FF:000001">
    <property type="entry name" value="DNA polymerase I"/>
    <property type="match status" value="1"/>
</dbReference>
<dbReference type="NCBIfam" id="TIGR00593">
    <property type="entry name" value="pola"/>
    <property type="match status" value="1"/>
</dbReference>
<dbReference type="FunFam" id="1.10.150.20:FF:000002">
    <property type="entry name" value="DNA polymerase I"/>
    <property type="match status" value="1"/>
</dbReference>
<evidence type="ECO:0000313" key="20">
    <source>
        <dbReference type="Proteomes" id="UP000294545"/>
    </source>
</evidence>
<evidence type="ECO:0000256" key="10">
    <source>
        <dbReference type="ARBA" id="ARBA00022839"/>
    </source>
</evidence>
<feature type="domain" description="DNA-directed DNA polymerase family A palm" evidence="18">
    <location>
        <begin position="644"/>
        <end position="850"/>
    </location>
</feature>
<reference evidence="19 20" key="1">
    <citation type="submission" date="2019-03" db="EMBL/GenBank/DDBJ databases">
        <title>Genomic Encyclopedia of Type Strains, Phase IV (KMG-IV): sequencing the most valuable type-strain genomes for metagenomic binning, comparative biology and taxonomic classification.</title>
        <authorList>
            <person name="Goeker M."/>
        </authorList>
    </citation>
    <scope>NUCLEOTIDE SEQUENCE [LARGE SCALE GENOMIC DNA]</scope>
    <source>
        <strain evidence="19 20">DSM 24176</strain>
    </source>
</reference>
<dbReference type="GO" id="GO:0008409">
    <property type="term" value="F:5'-3' exonuclease activity"/>
    <property type="evidence" value="ECO:0007669"/>
    <property type="project" value="UniProtKB-UniRule"/>
</dbReference>
<dbReference type="InterPro" id="IPR012337">
    <property type="entry name" value="RNaseH-like_sf"/>
</dbReference>
<dbReference type="SUPFAM" id="SSF88723">
    <property type="entry name" value="PIN domain-like"/>
    <property type="match status" value="1"/>
</dbReference>
<evidence type="ECO:0000313" key="19">
    <source>
        <dbReference type="EMBL" id="TCK98203.1"/>
    </source>
</evidence>
<dbReference type="Pfam" id="PF22619">
    <property type="entry name" value="DNA_polI_exo1"/>
    <property type="match status" value="1"/>
</dbReference>
<evidence type="ECO:0000256" key="15">
    <source>
        <dbReference type="NCBIfam" id="TIGR00593"/>
    </source>
</evidence>
<comment type="subunit">
    <text evidence="16">Single-chain monomer with multiple functions.</text>
</comment>
<evidence type="ECO:0000256" key="1">
    <source>
        <dbReference type="ARBA" id="ARBA00007705"/>
    </source>
</evidence>
<keyword evidence="10 16" id="KW-0269">Exonuclease</keyword>
<dbReference type="CDD" id="cd08637">
    <property type="entry name" value="DNA_pol_A_pol_I_C"/>
    <property type="match status" value="1"/>
</dbReference>
<comment type="function">
    <text evidence="16">In addition to polymerase activity, this DNA polymerase exhibits 5'-3' exonuclease activity.</text>
</comment>
<dbReference type="InterPro" id="IPR018320">
    <property type="entry name" value="DNA_polymerase_1"/>
</dbReference>
<keyword evidence="9 16" id="KW-0378">Hydrolase</keyword>
<dbReference type="GO" id="GO:0006261">
    <property type="term" value="P:DNA-templated DNA replication"/>
    <property type="evidence" value="ECO:0007669"/>
    <property type="project" value="UniProtKB-UniRule"/>
</dbReference>
<keyword evidence="8 16" id="KW-0227">DNA damage</keyword>
<dbReference type="NCBIfam" id="NF004397">
    <property type="entry name" value="PRK05755.1"/>
    <property type="match status" value="1"/>
</dbReference>
<dbReference type="Proteomes" id="UP000294545">
    <property type="component" value="Unassembled WGS sequence"/>
</dbReference>
<dbReference type="EMBL" id="SMGQ01000011">
    <property type="protein sequence ID" value="TCK98203.1"/>
    <property type="molecule type" value="Genomic_DNA"/>
</dbReference>
<comment type="caution">
    <text evidence="19">The sequence shown here is derived from an EMBL/GenBank/DDBJ whole genome shotgun (WGS) entry which is preliminary data.</text>
</comment>
<dbReference type="Pfam" id="PF00476">
    <property type="entry name" value="DNA_pol_A"/>
    <property type="match status" value="1"/>
</dbReference>
<keyword evidence="13 16" id="KW-0234">DNA repair</keyword>
<evidence type="ECO:0000256" key="4">
    <source>
        <dbReference type="ARBA" id="ARBA00022679"/>
    </source>
</evidence>
<dbReference type="SUPFAM" id="SSF53098">
    <property type="entry name" value="Ribonuclease H-like"/>
    <property type="match status" value="1"/>
</dbReference>
<keyword evidence="6 16" id="KW-0235">DNA replication</keyword>
<dbReference type="InterPro" id="IPR054690">
    <property type="entry name" value="DNA_polI_exonuclease"/>
</dbReference>
<dbReference type="SMART" id="SM00279">
    <property type="entry name" value="HhH2"/>
    <property type="match status" value="1"/>
</dbReference>